<evidence type="ECO:0000313" key="6">
    <source>
        <dbReference type="EMBL" id="KAA8892978.1"/>
    </source>
</evidence>
<dbReference type="CDD" id="cd05499">
    <property type="entry name" value="Bromo_BDF1_2_II"/>
    <property type="match status" value="1"/>
</dbReference>
<dbReference type="GO" id="GO:0006355">
    <property type="term" value="P:regulation of DNA-templated transcription"/>
    <property type="evidence" value="ECO:0007669"/>
    <property type="project" value="TreeGrafter"/>
</dbReference>
<dbReference type="Pfam" id="PF00439">
    <property type="entry name" value="Bromodomain"/>
    <property type="match status" value="2"/>
</dbReference>
<protein>
    <submittedName>
        <fullName evidence="6">Bromodomain-containing protein</fullName>
    </submittedName>
</protein>
<feature type="region of interest" description="Disordered" evidence="3">
    <location>
        <begin position="587"/>
        <end position="637"/>
    </location>
</feature>
<feature type="compositionally biased region" description="Basic residues" evidence="3">
    <location>
        <begin position="728"/>
        <end position="739"/>
    </location>
</feature>
<dbReference type="Gene3D" id="1.20.1270.220">
    <property type="match status" value="1"/>
</dbReference>
<dbReference type="SUPFAM" id="SSF47370">
    <property type="entry name" value="Bromodomain"/>
    <property type="match status" value="2"/>
</dbReference>
<dbReference type="FunCoup" id="A0A5J5EE11">
    <property type="interactions" value="605"/>
</dbReference>
<dbReference type="GO" id="GO:0000785">
    <property type="term" value="C:chromatin"/>
    <property type="evidence" value="ECO:0007669"/>
    <property type="project" value="TreeGrafter"/>
</dbReference>
<feature type="compositionally biased region" description="Low complexity" evidence="3">
    <location>
        <begin position="52"/>
        <end position="63"/>
    </location>
</feature>
<feature type="domain" description="Bromo" evidence="4">
    <location>
        <begin position="234"/>
        <end position="306"/>
    </location>
</feature>
<dbReference type="PANTHER" id="PTHR22880">
    <property type="entry name" value="FALZ-RELATED BROMODOMAIN-CONTAINING PROTEINS"/>
    <property type="match status" value="1"/>
</dbReference>
<dbReference type="GO" id="GO:0006338">
    <property type="term" value="P:chromatin remodeling"/>
    <property type="evidence" value="ECO:0007669"/>
    <property type="project" value="TreeGrafter"/>
</dbReference>
<feature type="compositionally biased region" description="Low complexity" evidence="3">
    <location>
        <begin position="198"/>
        <end position="215"/>
    </location>
</feature>
<dbReference type="InterPro" id="IPR036427">
    <property type="entry name" value="Bromodomain-like_sf"/>
</dbReference>
<evidence type="ECO:0000256" key="1">
    <source>
        <dbReference type="ARBA" id="ARBA00023117"/>
    </source>
</evidence>
<dbReference type="InterPro" id="IPR001487">
    <property type="entry name" value="Bromodomain"/>
</dbReference>
<dbReference type="SMART" id="SM00297">
    <property type="entry name" value="BROMO"/>
    <property type="match status" value="2"/>
</dbReference>
<reference evidence="6 7" key="1">
    <citation type="submission" date="2019-09" db="EMBL/GenBank/DDBJ databases">
        <title>Draft genome of the ectomycorrhizal ascomycete Sphaerosporella brunnea.</title>
        <authorList>
            <consortium name="DOE Joint Genome Institute"/>
            <person name="Benucci G.M."/>
            <person name="Marozzi G."/>
            <person name="Antonielli L."/>
            <person name="Sanchez S."/>
            <person name="Marco P."/>
            <person name="Wang X."/>
            <person name="Falini L.B."/>
            <person name="Barry K."/>
            <person name="Haridas S."/>
            <person name="Lipzen A."/>
            <person name="Labutti K."/>
            <person name="Grigoriev I.V."/>
            <person name="Murat C."/>
            <person name="Martin F."/>
            <person name="Albertini E."/>
            <person name="Donnini D."/>
            <person name="Bonito G."/>
        </authorList>
    </citation>
    <scope>NUCLEOTIDE SEQUENCE [LARGE SCALE GENOMIC DNA]</scope>
    <source>
        <strain evidence="6 7">Sb_GMNB300</strain>
    </source>
</reference>
<feature type="compositionally biased region" description="Low complexity" evidence="3">
    <location>
        <begin position="355"/>
        <end position="365"/>
    </location>
</feature>
<gene>
    <name evidence="6" type="ORF">FN846DRAFT_1007948</name>
</gene>
<keyword evidence="1 2" id="KW-0103">Bromodomain</keyword>
<feature type="region of interest" description="Disordered" evidence="3">
    <location>
        <begin position="332"/>
        <end position="427"/>
    </location>
</feature>
<feature type="region of interest" description="Disordered" evidence="3">
    <location>
        <begin position="1"/>
        <end position="218"/>
    </location>
</feature>
<dbReference type="PROSITE" id="PS00633">
    <property type="entry name" value="BROMODOMAIN_1"/>
    <property type="match status" value="2"/>
</dbReference>
<feature type="domain" description="Bromo" evidence="4">
    <location>
        <begin position="448"/>
        <end position="520"/>
    </location>
</feature>
<feature type="compositionally biased region" description="Basic and acidic residues" evidence="3">
    <location>
        <begin position="396"/>
        <end position="412"/>
    </location>
</feature>
<sequence>MAVMSPQPPISAPDQKVSSAPTPASAGAGSMASDEAMGMDLDNSGTIKQNETSSTRPDSPTSPRENDKISPFVNGNKGITAPPSPPIPTPPLHSSDAGQELSDLHITSPDGSVLQAGTFEPLGEDLAMEGAENKAADQTTTDVKSEPAKNEVAPSTSAPDGDHAMQDVPPKKNGRERDDGDEEDDGDRPLKRAKTADATESQTATTSTSTSTDYTGPLTPARAKFVLGVIRSLRRSKDGRPFSMPVDAEKLNVPTYYDVIKKPMDLQTMERKLNANEYTDLDGFVADFKQILENCVNFNGVGHIVTEMSHTMEAAFYRQMKDLPGEHVVDIEKPKTSKKKGHVLSGAAAASHQNKASGASKSSKSSSHKKESKSSAQSPTATSPVFSLQPSGMPQIRRDSTAGDGRPKREIHPPAPKDLPYSTKPRRKQNAAELKFCESVLKELHRKPYEGFAFPFYHPVDPVALNIPEYFKIIKKPMDLSTIQEKLKINAYDSADEFEADMRLMFNNCYKFNPPNQPVHKMGKQLEELFDSKWSEKPSFATAGSRSPQSASPLPHEEEMSEDEDEPNQNIAELEKKLEKMKEEISAMKKGQNQKKKTPPAQNKNTKSKPGSHGRKASTTNLASSSNKKKSGKKDVPYISLEQKTELSQRINLLPPQKMHYALVMIKEMMPDLGNDGAEIELDIDELDPHTLHKLYKYVSKNAPEIPKTYVPPPAPTAMAEPYEPKPKAKAGSKGRKNKPMSAAEQEAKIKDIESRLHSFDNPGSYTPAAPGMCLLVIPIPLDDQVSDILAVGGNDVQSDSSDDDESSGSESEEE</sequence>
<feature type="compositionally biased region" description="Pro residues" evidence="3">
    <location>
        <begin position="82"/>
        <end position="91"/>
    </location>
</feature>
<dbReference type="EMBL" id="VXIS01000532">
    <property type="protein sequence ID" value="KAA8892978.1"/>
    <property type="molecule type" value="Genomic_DNA"/>
</dbReference>
<feature type="region of interest" description="Disordered" evidence="3">
    <location>
        <begin position="717"/>
        <end position="765"/>
    </location>
</feature>
<feature type="compositionally biased region" description="Basic and acidic residues" evidence="3">
    <location>
        <begin position="746"/>
        <end position="759"/>
    </location>
</feature>
<dbReference type="PROSITE" id="PS51525">
    <property type="entry name" value="NET"/>
    <property type="match status" value="1"/>
</dbReference>
<keyword evidence="7" id="KW-1185">Reference proteome</keyword>
<name>A0A5J5EE11_9PEZI</name>
<feature type="compositionally biased region" description="Polar residues" evidence="3">
    <location>
        <begin position="542"/>
        <end position="552"/>
    </location>
</feature>
<dbReference type="PANTHER" id="PTHR22880:SF225">
    <property type="entry name" value="BROMODOMAIN-CONTAINING PROTEIN BET-1-RELATED"/>
    <property type="match status" value="1"/>
</dbReference>
<feature type="region of interest" description="Disordered" evidence="3">
    <location>
        <begin position="791"/>
        <end position="815"/>
    </location>
</feature>
<feature type="compositionally biased region" description="Low complexity" evidence="3">
    <location>
        <begin position="18"/>
        <end position="39"/>
    </location>
</feature>
<dbReference type="InterPro" id="IPR050935">
    <property type="entry name" value="Bromo_chromatin_reader"/>
</dbReference>
<evidence type="ECO:0000256" key="2">
    <source>
        <dbReference type="PROSITE-ProRule" id="PRU00035"/>
    </source>
</evidence>
<feature type="compositionally biased region" description="Polar residues" evidence="3">
    <location>
        <begin position="379"/>
        <end position="392"/>
    </location>
</feature>
<dbReference type="InParanoid" id="A0A5J5EE11"/>
<dbReference type="AlphaFoldDB" id="A0A5J5EE11"/>
<feature type="compositionally biased region" description="Low complexity" evidence="3">
    <location>
        <begin position="617"/>
        <end position="626"/>
    </location>
</feature>
<proteinExistence type="predicted"/>
<dbReference type="PROSITE" id="PS50014">
    <property type="entry name" value="BROMODOMAIN_2"/>
    <property type="match status" value="2"/>
</dbReference>
<feature type="compositionally biased region" description="Pro residues" evidence="3">
    <location>
        <begin position="1"/>
        <end position="11"/>
    </location>
</feature>
<accession>A0A5J5EE11</accession>
<dbReference type="InterPro" id="IPR027353">
    <property type="entry name" value="NET_dom"/>
</dbReference>
<evidence type="ECO:0000313" key="7">
    <source>
        <dbReference type="Proteomes" id="UP000326924"/>
    </source>
</evidence>
<dbReference type="InterPro" id="IPR018359">
    <property type="entry name" value="Bromodomain_CS"/>
</dbReference>
<evidence type="ECO:0000259" key="4">
    <source>
        <dbReference type="PROSITE" id="PS50014"/>
    </source>
</evidence>
<feature type="compositionally biased region" description="Basic residues" evidence="3">
    <location>
        <begin position="606"/>
        <end position="616"/>
    </location>
</feature>
<dbReference type="Gene3D" id="1.20.920.10">
    <property type="entry name" value="Bromodomain-like"/>
    <property type="match status" value="2"/>
</dbReference>
<feature type="compositionally biased region" description="Basic and acidic residues" evidence="3">
    <location>
        <begin position="187"/>
        <end position="197"/>
    </location>
</feature>
<feature type="compositionally biased region" description="Basic and acidic residues" evidence="3">
    <location>
        <begin position="160"/>
        <end position="178"/>
    </location>
</feature>
<dbReference type="OrthoDB" id="784962at2759"/>
<dbReference type="InterPro" id="IPR038336">
    <property type="entry name" value="NET_sf"/>
</dbReference>
<dbReference type="Pfam" id="PF17035">
    <property type="entry name" value="BET"/>
    <property type="match status" value="1"/>
</dbReference>
<feature type="region of interest" description="Disordered" evidence="3">
    <location>
        <begin position="538"/>
        <end position="569"/>
    </location>
</feature>
<evidence type="ECO:0000256" key="3">
    <source>
        <dbReference type="SAM" id="MobiDB-lite"/>
    </source>
</evidence>
<comment type="caution">
    <text evidence="6">The sequence shown here is derived from an EMBL/GenBank/DDBJ whole genome shotgun (WGS) entry which is preliminary data.</text>
</comment>
<feature type="compositionally biased region" description="Acidic residues" evidence="3">
    <location>
        <begin position="801"/>
        <end position="815"/>
    </location>
</feature>
<dbReference type="PRINTS" id="PR00503">
    <property type="entry name" value="BROMODOMAIN"/>
</dbReference>
<evidence type="ECO:0000259" key="5">
    <source>
        <dbReference type="PROSITE" id="PS51525"/>
    </source>
</evidence>
<feature type="domain" description="NET" evidence="5">
    <location>
        <begin position="629"/>
        <end position="710"/>
    </location>
</feature>
<organism evidence="6 7">
    <name type="scientific">Sphaerosporella brunnea</name>
    <dbReference type="NCBI Taxonomy" id="1250544"/>
    <lineage>
        <taxon>Eukaryota</taxon>
        <taxon>Fungi</taxon>
        <taxon>Dikarya</taxon>
        <taxon>Ascomycota</taxon>
        <taxon>Pezizomycotina</taxon>
        <taxon>Pezizomycetes</taxon>
        <taxon>Pezizales</taxon>
        <taxon>Pyronemataceae</taxon>
        <taxon>Sphaerosporella</taxon>
    </lineage>
</organism>
<dbReference type="GO" id="GO:0005634">
    <property type="term" value="C:nucleus"/>
    <property type="evidence" value="ECO:0007669"/>
    <property type="project" value="TreeGrafter"/>
</dbReference>
<dbReference type="Proteomes" id="UP000326924">
    <property type="component" value="Unassembled WGS sequence"/>
</dbReference>